<reference evidence="1" key="1">
    <citation type="submission" date="2018-05" db="EMBL/GenBank/DDBJ databases">
        <authorList>
            <person name="Lanie J.A."/>
            <person name="Ng W.-L."/>
            <person name="Kazmierczak K.M."/>
            <person name="Andrzejewski T.M."/>
            <person name="Davidsen T.M."/>
            <person name="Wayne K.J."/>
            <person name="Tettelin H."/>
            <person name="Glass J.I."/>
            <person name="Rusch D."/>
            <person name="Podicherti R."/>
            <person name="Tsui H.-C.T."/>
            <person name="Winkler M.E."/>
        </authorList>
    </citation>
    <scope>NUCLEOTIDE SEQUENCE</scope>
</reference>
<name>A0A381Y104_9ZZZZ</name>
<organism evidence="1">
    <name type="scientific">marine metagenome</name>
    <dbReference type="NCBI Taxonomy" id="408172"/>
    <lineage>
        <taxon>unclassified sequences</taxon>
        <taxon>metagenomes</taxon>
        <taxon>ecological metagenomes</taxon>
    </lineage>
</organism>
<evidence type="ECO:0000313" key="1">
    <source>
        <dbReference type="EMBL" id="SVA70153.1"/>
    </source>
</evidence>
<protein>
    <submittedName>
        <fullName evidence="1">Uncharacterized protein</fullName>
    </submittedName>
</protein>
<sequence length="178" mass="20619">MVYLEYQTMNRRYEMTTTTALNDQLDAWKGKVTEDQLLDALSSALSNLETDPVISRKAYKMRLDNIISTDDYNPVKTRSGKPSNKRISNDSWVNLIPKHCIPSCLMMVEDIFEMLESGTGSDDTWGKPLRSRITELFINLRQFNLDYDHAQKIRHYILKTLDSYGQVDLLLQVSKFDV</sequence>
<proteinExistence type="predicted"/>
<dbReference type="AlphaFoldDB" id="A0A381Y104"/>
<accession>A0A381Y104</accession>
<dbReference type="EMBL" id="UINC01016942">
    <property type="protein sequence ID" value="SVA70153.1"/>
    <property type="molecule type" value="Genomic_DNA"/>
</dbReference>
<gene>
    <name evidence="1" type="ORF">METZ01_LOCUS123007</name>
</gene>